<evidence type="ECO:0000256" key="1">
    <source>
        <dbReference type="ARBA" id="ARBA00004127"/>
    </source>
</evidence>
<evidence type="ECO:0000259" key="5">
    <source>
        <dbReference type="Pfam" id="PF06803"/>
    </source>
</evidence>
<gene>
    <name evidence="6" type="ORF">BACCIP111895_02681</name>
</gene>
<evidence type="ECO:0000313" key="7">
    <source>
        <dbReference type="Proteomes" id="UP000838308"/>
    </source>
</evidence>
<dbReference type="InterPro" id="IPR010652">
    <property type="entry name" value="DUF1232"/>
</dbReference>
<reference evidence="6" key="1">
    <citation type="submission" date="2022-04" db="EMBL/GenBank/DDBJ databases">
        <authorList>
            <person name="Criscuolo A."/>
        </authorList>
    </citation>
    <scope>NUCLEOTIDE SEQUENCE</scope>
    <source>
        <strain evidence="6">CIP111895</strain>
    </source>
</reference>
<feature type="domain" description="DUF1232" evidence="5">
    <location>
        <begin position="77"/>
        <end position="111"/>
    </location>
</feature>
<evidence type="ECO:0000256" key="4">
    <source>
        <dbReference type="ARBA" id="ARBA00023136"/>
    </source>
</evidence>
<organism evidence="6 7">
    <name type="scientific">Neobacillus rhizosphaerae</name>
    <dbReference type="NCBI Taxonomy" id="2880965"/>
    <lineage>
        <taxon>Bacteria</taxon>
        <taxon>Bacillati</taxon>
        <taxon>Bacillota</taxon>
        <taxon>Bacilli</taxon>
        <taxon>Bacillales</taxon>
        <taxon>Bacillaceae</taxon>
        <taxon>Neobacillus</taxon>
    </lineage>
</organism>
<keyword evidence="7" id="KW-1185">Reference proteome</keyword>
<dbReference type="RefSeq" id="WP_248735779.1">
    <property type="nucleotide sequence ID" value="NZ_CALBWS010000017.1"/>
</dbReference>
<keyword evidence="4" id="KW-0472">Membrane</keyword>
<evidence type="ECO:0000256" key="2">
    <source>
        <dbReference type="ARBA" id="ARBA00022692"/>
    </source>
</evidence>
<dbReference type="Pfam" id="PF06803">
    <property type="entry name" value="DUF1232"/>
    <property type="match status" value="1"/>
</dbReference>
<evidence type="ECO:0000313" key="6">
    <source>
        <dbReference type="EMBL" id="CAH2715497.1"/>
    </source>
</evidence>
<name>A0ABN8KSS4_9BACI</name>
<evidence type="ECO:0000256" key="3">
    <source>
        <dbReference type="ARBA" id="ARBA00022989"/>
    </source>
</evidence>
<comment type="caution">
    <text evidence="6">The sequence shown here is derived from an EMBL/GenBank/DDBJ whole genome shotgun (WGS) entry which is preliminary data.</text>
</comment>
<dbReference type="EMBL" id="CALBWS010000017">
    <property type="protein sequence ID" value="CAH2715497.1"/>
    <property type="molecule type" value="Genomic_DNA"/>
</dbReference>
<sequence>MFGKDEFFAKEQRKYSDDARGYIGNQEKTQGLLEQAQKKANRKKRSLGDTWEKLQLFFELVKAYSKGDYKNISTRTIITVIGAILYFISPIDLIPDFIIGLGIVDDAAVIGYTVKTLSTELAEFKKWKQAATFYAPENPLE</sequence>
<keyword evidence="2" id="KW-0812">Transmembrane</keyword>
<proteinExistence type="predicted"/>
<accession>A0ABN8KSS4</accession>
<dbReference type="Proteomes" id="UP000838308">
    <property type="component" value="Unassembled WGS sequence"/>
</dbReference>
<keyword evidence="3" id="KW-1133">Transmembrane helix</keyword>
<protein>
    <recommendedName>
        <fullName evidence="5">DUF1232 domain-containing protein</fullName>
    </recommendedName>
</protein>
<comment type="subcellular location">
    <subcellularLocation>
        <location evidence="1">Endomembrane system</location>
        <topology evidence="1">Multi-pass membrane protein</topology>
    </subcellularLocation>
</comment>